<dbReference type="Pfam" id="PF14510">
    <property type="entry name" value="ABC_trans_N"/>
    <property type="match status" value="1"/>
</dbReference>
<dbReference type="PANTHER" id="PTHR48040">
    <property type="entry name" value="PLEIOTROPIC DRUG RESISTANCE PROTEIN 1-LIKE ISOFORM X1"/>
    <property type="match status" value="1"/>
</dbReference>
<proteinExistence type="predicted"/>
<dbReference type="AlphaFoldDB" id="A0A2P6PUS0"/>
<sequence length="163" mass="18459">MEIFICDLEKAGHSFNRRGSFWTDDGRARAVFSASSVREDDEEALKWAALHRLPTFTRLKKGLLTTPQGHANEVDVHHLELQEKKDLIERLVGVAEEDHEKFLLRLKSRIDRVGISLPTIEVTFEHLKIAAETHVGGRALPSVFNCCVNVLEVLIDYHISSFG</sequence>
<dbReference type="STRING" id="74649.A0A2P6PUS0"/>
<evidence type="ECO:0000259" key="1">
    <source>
        <dbReference type="Pfam" id="PF14510"/>
    </source>
</evidence>
<evidence type="ECO:0000313" key="2">
    <source>
        <dbReference type="EMBL" id="PRQ25679.1"/>
    </source>
</evidence>
<comment type="caution">
    <text evidence="2">The sequence shown here is derived from an EMBL/GenBank/DDBJ whole genome shotgun (WGS) entry which is preliminary data.</text>
</comment>
<dbReference type="Proteomes" id="UP000238479">
    <property type="component" value="Chromosome 6"/>
</dbReference>
<name>A0A2P6PUS0_ROSCH</name>
<organism evidence="2 3">
    <name type="scientific">Rosa chinensis</name>
    <name type="common">China rose</name>
    <dbReference type="NCBI Taxonomy" id="74649"/>
    <lineage>
        <taxon>Eukaryota</taxon>
        <taxon>Viridiplantae</taxon>
        <taxon>Streptophyta</taxon>
        <taxon>Embryophyta</taxon>
        <taxon>Tracheophyta</taxon>
        <taxon>Spermatophyta</taxon>
        <taxon>Magnoliopsida</taxon>
        <taxon>eudicotyledons</taxon>
        <taxon>Gunneridae</taxon>
        <taxon>Pentapetalae</taxon>
        <taxon>rosids</taxon>
        <taxon>fabids</taxon>
        <taxon>Rosales</taxon>
        <taxon>Rosaceae</taxon>
        <taxon>Rosoideae</taxon>
        <taxon>Rosoideae incertae sedis</taxon>
        <taxon>Rosa</taxon>
    </lineage>
</organism>
<dbReference type="Gramene" id="PRQ25679">
    <property type="protein sequence ID" value="PRQ25679"/>
    <property type="gene ID" value="RchiOBHm_Chr6g0286311"/>
</dbReference>
<gene>
    <name evidence="2" type="ORF">RchiOBHm_Chr6g0286311</name>
</gene>
<protein>
    <submittedName>
        <fullName evidence="2">Putative ABC-transporter extracellular domain-containing protein</fullName>
    </submittedName>
</protein>
<evidence type="ECO:0000313" key="3">
    <source>
        <dbReference type="Proteomes" id="UP000238479"/>
    </source>
</evidence>
<keyword evidence="3" id="KW-1185">Reference proteome</keyword>
<dbReference type="PANTHER" id="PTHR48040:SF45">
    <property type="entry name" value="PLEIOTROPIC DRUG RESISTANCE PROTEIN 1-LIKE"/>
    <property type="match status" value="1"/>
</dbReference>
<dbReference type="OrthoDB" id="1194548at2759"/>
<reference evidence="2 3" key="1">
    <citation type="journal article" date="2018" name="Nat. Genet.">
        <title>The Rosa genome provides new insights in the design of modern roses.</title>
        <authorList>
            <person name="Bendahmane M."/>
        </authorList>
    </citation>
    <scope>NUCLEOTIDE SEQUENCE [LARGE SCALE GENOMIC DNA]</scope>
    <source>
        <strain evidence="3">cv. Old Blush</strain>
    </source>
</reference>
<accession>A0A2P6PUS0</accession>
<dbReference type="OMA" id="WWSTDNG"/>
<dbReference type="EMBL" id="PDCK01000044">
    <property type="protein sequence ID" value="PRQ25679.1"/>
    <property type="molecule type" value="Genomic_DNA"/>
</dbReference>
<feature type="domain" description="Pleiotropic ABC efflux transporter N-terminal" evidence="1">
    <location>
        <begin position="96"/>
        <end position="145"/>
    </location>
</feature>
<dbReference type="InterPro" id="IPR029481">
    <property type="entry name" value="ABC_trans_N"/>
</dbReference>